<dbReference type="EC" id="2.7.13.3" evidence="3"/>
<keyword evidence="9" id="KW-0902">Two-component regulatory system</keyword>
<dbReference type="InterPro" id="IPR003661">
    <property type="entry name" value="HisK_dim/P_dom"/>
</dbReference>
<keyword evidence="10 11" id="KW-0472">Membrane</keyword>
<dbReference type="InterPro" id="IPR036890">
    <property type="entry name" value="HATPase_C_sf"/>
</dbReference>
<dbReference type="RefSeq" id="WP_145288362.1">
    <property type="nucleotide sequence ID" value="NZ_CP036291.1"/>
</dbReference>
<dbReference type="PROSITE" id="PS50885">
    <property type="entry name" value="HAMP"/>
    <property type="match status" value="1"/>
</dbReference>
<dbReference type="AlphaFoldDB" id="A0A518DFN7"/>
<evidence type="ECO:0000256" key="10">
    <source>
        <dbReference type="ARBA" id="ARBA00023136"/>
    </source>
</evidence>
<evidence type="ECO:0000256" key="7">
    <source>
        <dbReference type="ARBA" id="ARBA00022777"/>
    </source>
</evidence>
<keyword evidence="6 11" id="KW-0812">Transmembrane</keyword>
<dbReference type="SMART" id="SM00387">
    <property type="entry name" value="HATPase_c"/>
    <property type="match status" value="1"/>
</dbReference>
<dbReference type="InterPro" id="IPR003660">
    <property type="entry name" value="HAMP_dom"/>
</dbReference>
<evidence type="ECO:0000256" key="4">
    <source>
        <dbReference type="ARBA" id="ARBA00022553"/>
    </source>
</evidence>
<dbReference type="GO" id="GO:0005886">
    <property type="term" value="C:plasma membrane"/>
    <property type="evidence" value="ECO:0007669"/>
    <property type="project" value="TreeGrafter"/>
</dbReference>
<keyword evidence="7 14" id="KW-0418">Kinase</keyword>
<dbReference type="InterPro" id="IPR050428">
    <property type="entry name" value="TCS_sensor_his_kinase"/>
</dbReference>
<dbReference type="SUPFAM" id="SSF47384">
    <property type="entry name" value="Homodimeric domain of signal transducing histidine kinase"/>
    <property type="match status" value="1"/>
</dbReference>
<evidence type="ECO:0000256" key="1">
    <source>
        <dbReference type="ARBA" id="ARBA00000085"/>
    </source>
</evidence>
<dbReference type="CDD" id="cd00082">
    <property type="entry name" value="HisKA"/>
    <property type="match status" value="1"/>
</dbReference>
<evidence type="ECO:0000256" key="8">
    <source>
        <dbReference type="ARBA" id="ARBA00022989"/>
    </source>
</evidence>
<dbReference type="Pfam" id="PF02518">
    <property type="entry name" value="HATPase_c"/>
    <property type="match status" value="1"/>
</dbReference>
<evidence type="ECO:0000259" key="13">
    <source>
        <dbReference type="PROSITE" id="PS50885"/>
    </source>
</evidence>
<dbReference type="CDD" id="cd00075">
    <property type="entry name" value="HATPase"/>
    <property type="match status" value="1"/>
</dbReference>
<dbReference type="InterPro" id="IPR003594">
    <property type="entry name" value="HATPase_dom"/>
</dbReference>
<comment type="subcellular location">
    <subcellularLocation>
        <location evidence="2">Membrane</location>
    </subcellularLocation>
</comment>
<evidence type="ECO:0000313" key="14">
    <source>
        <dbReference type="EMBL" id="QDU90252.1"/>
    </source>
</evidence>
<dbReference type="KEGG" id="pnd:Pla175_36540"/>
<dbReference type="Gene3D" id="3.30.565.10">
    <property type="entry name" value="Histidine kinase-like ATPase, C-terminal domain"/>
    <property type="match status" value="1"/>
</dbReference>
<dbReference type="InterPro" id="IPR005467">
    <property type="entry name" value="His_kinase_dom"/>
</dbReference>
<gene>
    <name evidence="14" type="primary">cusS</name>
    <name evidence="14" type="ORF">Pla175_36540</name>
</gene>
<reference evidence="14 15" key="1">
    <citation type="submission" date="2019-02" db="EMBL/GenBank/DDBJ databases">
        <title>Deep-cultivation of Planctomycetes and their phenomic and genomic characterization uncovers novel biology.</title>
        <authorList>
            <person name="Wiegand S."/>
            <person name="Jogler M."/>
            <person name="Boedeker C."/>
            <person name="Pinto D."/>
            <person name="Vollmers J."/>
            <person name="Rivas-Marin E."/>
            <person name="Kohn T."/>
            <person name="Peeters S.H."/>
            <person name="Heuer A."/>
            <person name="Rast P."/>
            <person name="Oberbeckmann S."/>
            <person name="Bunk B."/>
            <person name="Jeske O."/>
            <person name="Meyerdierks A."/>
            <person name="Storesund J.E."/>
            <person name="Kallscheuer N."/>
            <person name="Luecker S."/>
            <person name="Lage O.M."/>
            <person name="Pohl T."/>
            <person name="Merkel B.J."/>
            <person name="Hornburger P."/>
            <person name="Mueller R.-W."/>
            <person name="Bruemmer F."/>
            <person name="Labrenz M."/>
            <person name="Spormann A.M."/>
            <person name="Op den Camp H."/>
            <person name="Overmann J."/>
            <person name="Amann R."/>
            <person name="Jetten M.S.M."/>
            <person name="Mascher T."/>
            <person name="Medema M.H."/>
            <person name="Devos D.P."/>
            <person name="Kaster A.-K."/>
            <person name="Ovreas L."/>
            <person name="Rohde M."/>
            <person name="Galperin M.Y."/>
            <person name="Jogler C."/>
        </authorList>
    </citation>
    <scope>NUCLEOTIDE SEQUENCE [LARGE SCALE GENOMIC DNA]</scope>
    <source>
        <strain evidence="14 15">Pla175</strain>
    </source>
</reference>
<dbReference type="InterPro" id="IPR036097">
    <property type="entry name" value="HisK_dim/P_sf"/>
</dbReference>
<dbReference type="SUPFAM" id="SSF55874">
    <property type="entry name" value="ATPase domain of HSP90 chaperone/DNA topoisomerase II/histidine kinase"/>
    <property type="match status" value="1"/>
</dbReference>
<dbReference type="EMBL" id="CP036291">
    <property type="protein sequence ID" value="QDU90252.1"/>
    <property type="molecule type" value="Genomic_DNA"/>
</dbReference>
<dbReference type="GO" id="GO:0000155">
    <property type="term" value="F:phosphorelay sensor kinase activity"/>
    <property type="evidence" value="ECO:0007669"/>
    <property type="project" value="InterPro"/>
</dbReference>
<keyword evidence="4" id="KW-0597">Phosphoprotein</keyword>
<comment type="catalytic activity">
    <reaction evidence="1">
        <text>ATP + protein L-histidine = ADP + protein N-phospho-L-histidine.</text>
        <dbReference type="EC" id="2.7.13.3"/>
    </reaction>
</comment>
<dbReference type="PANTHER" id="PTHR45436:SF5">
    <property type="entry name" value="SENSOR HISTIDINE KINASE TRCS"/>
    <property type="match status" value="1"/>
</dbReference>
<accession>A0A518DFN7</accession>
<dbReference type="Proteomes" id="UP000317429">
    <property type="component" value="Chromosome"/>
</dbReference>
<name>A0A518DFN7_9BACT</name>
<evidence type="ECO:0000256" key="5">
    <source>
        <dbReference type="ARBA" id="ARBA00022679"/>
    </source>
</evidence>
<organism evidence="14 15">
    <name type="scientific">Pirellulimonas nuda</name>
    <dbReference type="NCBI Taxonomy" id="2528009"/>
    <lineage>
        <taxon>Bacteria</taxon>
        <taxon>Pseudomonadati</taxon>
        <taxon>Planctomycetota</taxon>
        <taxon>Planctomycetia</taxon>
        <taxon>Pirellulales</taxon>
        <taxon>Lacipirellulaceae</taxon>
        <taxon>Pirellulimonas</taxon>
    </lineage>
</organism>
<keyword evidence="5 14" id="KW-0808">Transferase</keyword>
<dbReference type="Gene3D" id="6.10.340.10">
    <property type="match status" value="1"/>
</dbReference>
<evidence type="ECO:0000256" key="11">
    <source>
        <dbReference type="SAM" id="Phobius"/>
    </source>
</evidence>
<feature type="domain" description="Histidine kinase" evidence="12">
    <location>
        <begin position="242"/>
        <end position="461"/>
    </location>
</feature>
<dbReference type="PRINTS" id="PR00344">
    <property type="entry name" value="BCTRLSENSOR"/>
</dbReference>
<keyword evidence="8 11" id="KW-1133">Transmembrane helix</keyword>
<protein>
    <recommendedName>
        <fullName evidence="3">histidine kinase</fullName>
        <ecNumber evidence="3">2.7.13.3</ecNumber>
    </recommendedName>
</protein>
<evidence type="ECO:0000259" key="12">
    <source>
        <dbReference type="PROSITE" id="PS50109"/>
    </source>
</evidence>
<dbReference type="InterPro" id="IPR004358">
    <property type="entry name" value="Sig_transdc_His_kin-like_C"/>
</dbReference>
<dbReference type="Gene3D" id="1.10.287.130">
    <property type="match status" value="1"/>
</dbReference>
<dbReference type="Pfam" id="PF00512">
    <property type="entry name" value="HisKA"/>
    <property type="match status" value="1"/>
</dbReference>
<evidence type="ECO:0000313" key="15">
    <source>
        <dbReference type="Proteomes" id="UP000317429"/>
    </source>
</evidence>
<evidence type="ECO:0000256" key="9">
    <source>
        <dbReference type="ARBA" id="ARBA00023012"/>
    </source>
</evidence>
<dbReference type="CDD" id="cd06225">
    <property type="entry name" value="HAMP"/>
    <property type="match status" value="1"/>
</dbReference>
<sequence>MPPFHRSVRFRIAAWNALAVATIALVALIGVRQAVRWTLLHEIDQVLREDAKEVGLALSDASPDGFVAVTDALGRKAIGHQQHQWFVAFVDANKNPIWTSRDSEAHDLPLDALVGAGPHTVDDVRVLRAAAPANPYGVQQTYVGASLAPLRSDMGGIDRAVAATGLLILLASPLCGYWMAGLATRNLETLTETAARLRPTHLDERLPIRGAEDEFDRLAATINGLLDRIAEYVAEKQSFVADAAHELRTPIAAIRSSVEVALAGERSTQDYRSLLEEVIEESASLEVLVNQVLLLSEAVVSHDQPIVESTALGEVVEKAVDMFRGVAESRGVCLTLAVQDNPLVVGVKPHLRQVVNNLIDNAIKYTGEGGSVQIDLSVDPTRGLAELVVADNGLGIGPADLPRVFDRFFRADRARQRDQTHGAGLGLSICKTIVEAHHGAIRCDSRPGEGARFTVTLPLKKEA</sequence>
<dbReference type="SMART" id="SM00388">
    <property type="entry name" value="HisKA"/>
    <property type="match status" value="1"/>
</dbReference>
<keyword evidence="15" id="KW-1185">Reference proteome</keyword>
<evidence type="ECO:0000256" key="3">
    <source>
        <dbReference type="ARBA" id="ARBA00012438"/>
    </source>
</evidence>
<feature type="domain" description="HAMP" evidence="13">
    <location>
        <begin position="181"/>
        <end position="234"/>
    </location>
</feature>
<evidence type="ECO:0000256" key="6">
    <source>
        <dbReference type="ARBA" id="ARBA00022692"/>
    </source>
</evidence>
<evidence type="ECO:0000256" key="2">
    <source>
        <dbReference type="ARBA" id="ARBA00004370"/>
    </source>
</evidence>
<dbReference type="FunFam" id="3.30.565.10:FF:000006">
    <property type="entry name" value="Sensor histidine kinase WalK"/>
    <property type="match status" value="1"/>
</dbReference>
<dbReference type="Pfam" id="PF00672">
    <property type="entry name" value="HAMP"/>
    <property type="match status" value="1"/>
</dbReference>
<dbReference type="OrthoDB" id="9786919at2"/>
<dbReference type="PANTHER" id="PTHR45436">
    <property type="entry name" value="SENSOR HISTIDINE KINASE YKOH"/>
    <property type="match status" value="1"/>
</dbReference>
<dbReference type="PROSITE" id="PS50109">
    <property type="entry name" value="HIS_KIN"/>
    <property type="match status" value="1"/>
</dbReference>
<dbReference type="SMART" id="SM00304">
    <property type="entry name" value="HAMP"/>
    <property type="match status" value="1"/>
</dbReference>
<proteinExistence type="predicted"/>
<feature type="transmembrane region" description="Helical" evidence="11">
    <location>
        <begin position="12"/>
        <end position="31"/>
    </location>
</feature>